<gene>
    <name evidence="2" type="ORF">BTN85_1067</name>
</gene>
<dbReference type="GO" id="GO:0003677">
    <property type="term" value="F:DNA binding"/>
    <property type="evidence" value="ECO:0007669"/>
    <property type="project" value="InterPro"/>
</dbReference>
<keyword evidence="3" id="KW-1185">Reference proteome</keyword>
<dbReference type="EMBL" id="MSDW01000001">
    <property type="protein sequence ID" value="OKY78570.1"/>
    <property type="molecule type" value="Genomic_DNA"/>
</dbReference>
<dbReference type="Proteomes" id="UP000185744">
    <property type="component" value="Unassembled WGS sequence"/>
</dbReference>
<dbReference type="InterPro" id="IPR009057">
    <property type="entry name" value="Homeodomain-like_sf"/>
</dbReference>
<feature type="domain" description="Resolvase HTH" evidence="1">
    <location>
        <begin position="13"/>
        <end position="46"/>
    </location>
</feature>
<organism evidence="2 3">
    <name type="scientific">Methanohalarchaeum thermophilum</name>
    <dbReference type="NCBI Taxonomy" id="1903181"/>
    <lineage>
        <taxon>Archaea</taxon>
        <taxon>Methanobacteriati</taxon>
        <taxon>Methanobacteriota</taxon>
        <taxon>Methanonatronarchaeia</taxon>
        <taxon>Methanonatronarchaeales</taxon>
        <taxon>Methanonatronarchaeaceae</taxon>
        <taxon>Candidatus Methanohalarchaeum</taxon>
    </lineage>
</organism>
<proteinExistence type="predicted"/>
<dbReference type="STRING" id="1903181.BTN85_1067"/>
<reference evidence="2" key="1">
    <citation type="submission" date="2016-12" db="EMBL/GenBank/DDBJ databases">
        <title>Discovery of methanogenic haloarchaea.</title>
        <authorList>
            <person name="Sorokin D.Y."/>
            <person name="Makarova K.S."/>
            <person name="Abbas B."/>
            <person name="Ferrer M."/>
            <person name="Golyshin P.N."/>
        </authorList>
    </citation>
    <scope>NUCLEOTIDE SEQUENCE [LARGE SCALE GENOMIC DNA]</scope>
    <source>
        <strain evidence="2">HMET1</strain>
    </source>
</reference>
<dbReference type="InterPro" id="IPR006120">
    <property type="entry name" value="Resolvase_HTH_dom"/>
</dbReference>
<evidence type="ECO:0000313" key="2">
    <source>
        <dbReference type="EMBL" id="OKY78570.1"/>
    </source>
</evidence>
<accession>A0A1Q6DW10</accession>
<dbReference type="Gene3D" id="1.10.10.60">
    <property type="entry name" value="Homeodomain-like"/>
    <property type="match status" value="1"/>
</dbReference>
<comment type="caution">
    <text evidence="2">The sequence shown here is derived from an EMBL/GenBank/DDBJ whole genome shotgun (WGS) entry which is preliminary data.</text>
</comment>
<evidence type="ECO:0000259" key="1">
    <source>
        <dbReference type="Pfam" id="PF02796"/>
    </source>
</evidence>
<dbReference type="GO" id="GO:0000150">
    <property type="term" value="F:DNA strand exchange activity"/>
    <property type="evidence" value="ECO:0007669"/>
    <property type="project" value="InterPro"/>
</dbReference>
<protein>
    <recommendedName>
        <fullName evidence="1">Resolvase HTH domain-containing protein</fullName>
    </recommendedName>
</protein>
<name>A0A1Q6DW10_METT1</name>
<sequence length="54" mass="6392">MTSDNEHDEAKRAIEVIKMRESGHSYVKIEEVTGISRITLYKIFNKKEMYMELV</sequence>
<dbReference type="SUPFAM" id="SSF46689">
    <property type="entry name" value="Homeodomain-like"/>
    <property type="match status" value="1"/>
</dbReference>
<dbReference type="InParanoid" id="A0A1Q6DW10"/>
<dbReference type="AlphaFoldDB" id="A0A1Q6DW10"/>
<evidence type="ECO:0000313" key="3">
    <source>
        <dbReference type="Proteomes" id="UP000185744"/>
    </source>
</evidence>
<dbReference type="Pfam" id="PF02796">
    <property type="entry name" value="HTH_7"/>
    <property type="match status" value="1"/>
</dbReference>